<feature type="transmembrane region" description="Helical" evidence="7">
    <location>
        <begin position="55"/>
        <end position="78"/>
    </location>
</feature>
<dbReference type="EMBL" id="FLMQ01000056">
    <property type="protein sequence ID" value="SBP89133.1"/>
    <property type="molecule type" value="Genomic_DNA"/>
</dbReference>
<keyword evidence="2" id="KW-1003">Cell membrane</keyword>
<dbReference type="PROSITE" id="PS51352">
    <property type="entry name" value="THIOREDOXIN_2"/>
    <property type="match status" value="1"/>
</dbReference>
<keyword evidence="5 7" id="KW-1133">Transmembrane helix</keyword>
<dbReference type="Proteomes" id="UP000214566">
    <property type="component" value="Unassembled WGS sequence"/>
</dbReference>
<evidence type="ECO:0000256" key="7">
    <source>
        <dbReference type="SAM" id="Phobius"/>
    </source>
</evidence>
<feature type="domain" description="Thioredoxin" evidence="8">
    <location>
        <begin position="256"/>
        <end position="396"/>
    </location>
</feature>
<feature type="transmembrane region" description="Helical" evidence="7">
    <location>
        <begin position="255"/>
        <end position="275"/>
    </location>
</feature>
<dbReference type="GO" id="GO:0015035">
    <property type="term" value="F:protein-disulfide reductase activity"/>
    <property type="evidence" value="ECO:0007669"/>
    <property type="project" value="TreeGrafter"/>
</dbReference>
<dbReference type="Pfam" id="PF13899">
    <property type="entry name" value="Thioredoxin_7"/>
    <property type="match status" value="1"/>
</dbReference>
<feature type="transmembrane region" description="Helical" evidence="7">
    <location>
        <begin position="90"/>
        <end position="109"/>
    </location>
</feature>
<dbReference type="AlphaFoldDB" id="A0A238D743"/>
<evidence type="ECO:0000256" key="5">
    <source>
        <dbReference type="ARBA" id="ARBA00022989"/>
    </source>
</evidence>
<evidence type="ECO:0000313" key="10">
    <source>
        <dbReference type="Proteomes" id="UP000214566"/>
    </source>
</evidence>
<organism evidence="9 10">
    <name type="scientific">Thiomonas delicata</name>
    <name type="common">Thiomonas cuprina</name>
    <dbReference type="NCBI Taxonomy" id="364030"/>
    <lineage>
        <taxon>Bacteria</taxon>
        <taxon>Pseudomonadati</taxon>
        <taxon>Pseudomonadota</taxon>
        <taxon>Betaproteobacteria</taxon>
        <taxon>Burkholderiales</taxon>
        <taxon>Thiomonas</taxon>
    </lineage>
</organism>
<evidence type="ECO:0000256" key="3">
    <source>
        <dbReference type="ARBA" id="ARBA00022692"/>
    </source>
</evidence>
<dbReference type="SUPFAM" id="SSF52833">
    <property type="entry name" value="Thioredoxin-like"/>
    <property type="match status" value="1"/>
</dbReference>
<feature type="transmembrane region" description="Helical" evidence="7">
    <location>
        <begin position="130"/>
        <end position="157"/>
    </location>
</feature>
<dbReference type="PANTHER" id="PTHR32234:SF0">
    <property type="entry name" value="THIOL:DISULFIDE INTERCHANGE PROTEIN DSBD"/>
    <property type="match status" value="1"/>
</dbReference>
<keyword evidence="10" id="KW-1185">Reference proteome</keyword>
<feature type="transmembrane region" description="Helical" evidence="7">
    <location>
        <begin position="12"/>
        <end position="35"/>
    </location>
</feature>
<evidence type="ECO:0000259" key="8">
    <source>
        <dbReference type="PROSITE" id="PS51352"/>
    </source>
</evidence>
<comment type="subcellular location">
    <subcellularLocation>
        <location evidence="1">Cell membrane</location>
        <topology evidence="1">Multi-pass membrane protein</topology>
    </subcellularLocation>
</comment>
<dbReference type="GO" id="GO:0017004">
    <property type="term" value="P:cytochrome complex assembly"/>
    <property type="evidence" value="ECO:0007669"/>
    <property type="project" value="UniProtKB-KW"/>
</dbReference>
<dbReference type="PANTHER" id="PTHR32234">
    <property type="entry name" value="THIOL:DISULFIDE INTERCHANGE PROTEIN DSBD"/>
    <property type="match status" value="1"/>
</dbReference>
<reference evidence="9 10" key="1">
    <citation type="submission" date="2016-06" db="EMBL/GenBank/DDBJ databases">
        <authorList>
            <person name="Kjaerup R.B."/>
            <person name="Dalgaard T.S."/>
            <person name="Juul-Madsen H.R."/>
        </authorList>
    </citation>
    <scope>NUCLEOTIDE SEQUENCE [LARGE SCALE GENOMIC DNA]</scope>
    <source>
        <strain evidence="9 10">DSM 16361</strain>
    </source>
</reference>
<keyword evidence="3 7" id="KW-0812">Transmembrane</keyword>
<dbReference type="GO" id="GO:0045454">
    <property type="term" value="P:cell redox homeostasis"/>
    <property type="evidence" value="ECO:0007669"/>
    <property type="project" value="TreeGrafter"/>
</dbReference>
<dbReference type="InterPro" id="IPR013766">
    <property type="entry name" value="Thioredoxin_domain"/>
</dbReference>
<dbReference type="InterPro" id="IPR036249">
    <property type="entry name" value="Thioredoxin-like_sf"/>
</dbReference>
<protein>
    <recommendedName>
        <fullName evidence="8">Thioredoxin domain-containing protein</fullName>
    </recommendedName>
</protein>
<accession>A0A238D743</accession>
<name>A0A238D743_THIDL</name>
<evidence type="ECO:0000313" key="9">
    <source>
        <dbReference type="EMBL" id="SBP89133.1"/>
    </source>
</evidence>
<feature type="transmembrane region" description="Helical" evidence="7">
    <location>
        <begin position="163"/>
        <end position="183"/>
    </location>
</feature>
<keyword evidence="4" id="KW-0201">Cytochrome c-type biogenesis</keyword>
<gene>
    <name evidence="9" type="ORF">THIARS_70753</name>
</gene>
<feature type="transmembrane region" description="Helical" evidence="7">
    <location>
        <begin position="229"/>
        <end position="248"/>
    </location>
</feature>
<dbReference type="InterPro" id="IPR003834">
    <property type="entry name" value="Cyt_c_assmbl_TM_dom"/>
</dbReference>
<evidence type="ECO:0000256" key="6">
    <source>
        <dbReference type="ARBA" id="ARBA00023136"/>
    </source>
</evidence>
<evidence type="ECO:0000256" key="2">
    <source>
        <dbReference type="ARBA" id="ARBA00022475"/>
    </source>
</evidence>
<evidence type="ECO:0000256" key="4">
    <source>
        <dbReference type="ARBA" id="ARBA00022748"/>
    </source>
</evidence>
<dbReference type="Gene3D" id="3.40.30.10">
    <property type="entry name" value="Glutaredoxin"/>
    <property type="match status" value="1"/>
</dbReference>
<dbReference type="GO" id="GO:0005886">
    <property type="term" value="C:plasma membrane"/>
    <property type="evidence" value="ECO:0007669"/>
    <property type="project" value="UniProtKB-SubCell"/>
</dbReference>
<keyword evidence="6 7" id="KW-0472">Membrane</keyword>
<dbReference type="Pfam" id="PF02683">
    <property type="entry name" value="DsbD_TM"/>
    <property type="match status" value="1"/>
</dbReference>
<evidence type="ECO:0000256" key="1">
    <source>
        <dbReference type="ARBA" id="ARBA00004651"/>
    </source>
</evidence>
<proteinExistence type="predicted"/>
<sequence>MKGPSPMDISLILEVLLALGAGVLLNLTPCVLPIIPIKVRVILRAAGEKPAARALSAGLFAAGSLLFFAPLGLATALLHLQWGVLFQSQTVLTGLVIILLVLAVMNFTGRGLPIPSAIAKMGGGRFAEPLISGLVSALLSTPCTGPLLGGILVFALTRPTVDIVMIFIAIGLGMALPYAILLLKPGRLDRLPRGGAWTDVVRQSFGWLLAGAAIFFAQSLFPASVDKTLWFAFLAGVMLWVLATSLRAADHASRWAAPLSSLPALALVYLSAGLWPTSAQGIPWQPLEATQIAEIANLHRPALVEFTAQWCLNCRFLEQTVYGDARVVQALRTRGVVPLQVDLTRPNPELQSLLAAYGGAGLPFVAILNPHGREIGHLSGLFSADALVRGLNAIHP</sequence>
<feature type="transmembrane region" description="Helical" evidence="7">
    <location>
        <begin position="204"/>
        <end position="223"/>
    </location>
</feature>